<keyword evidence="5" id="KW-0808">Transferase</keyword>
<evidence type="ECO:0000256" key="2">
    <source>
        <dbReference type="ARBA" id="ARBA00009140"/>
    </source>
</evidence>
<keyword evidence="8 10" id="KW-1133">Transmembrane helix</keyword>
<dbReference type="GO" id="GO:0032259">
    <property type="term" value="P:methylation"/>
    <property type="evidence" value="ECO:0007669"/>
    <property type="project" value="UniProtKB-KW"/>
</dbReference>
<evidence type="ECO:0000256" key="6">
    <source>
        <dbReference type="ARBA" id="ARBA00022691"/>
    </source>
</evidence>
<sequence>MAESYRDPGRTSGQVSAQRVNFNPLAAHHEAPPRVLDDLSSDDSDAPALVSVDLFQMKPFFPGQPKSLSGIALRAFCLGITLAASGITVVGVLLFSNSPIWRVPFFLFALSIFHFLEFWCTAERNTLVAKIDSFLLTANWPAYAIAHSAAFLECGVVSVFFPNRNWSPFGLAPWFLALGLFLTLIGQIVRSVAMLQAGASFNHMVQTRKADSHRLIKTGVYTIFRHPSYFGFFYWGLGTQMVLGNVICFVGYTTVLWLFFSRRIRHEEAKLIEFFKDDYIQYRNNVGTRMPFIG</sequence>
<gene>
    <name evidence="11" type="ORF">G7Z17_g9730</name>
</gene>
<dbReference type="InterPro" id="IPR025770">
    <property type="entry name" value="PPMT_MeTrfase"/>
</dbReference>
<dbReference type="AlphaFoldDB" id="A0A9P5L7V3"/>
<dbReference type="PANTHER" id="PTHR12714:SF9">
    <property type="entry name" value="PROTEIN-S-ISOPRENYLCYSTEINE O-METHYLTRANSFERASE"/>
    <property type="match status" value="1"/>
</dbReference>
<feature type="transmembrane region" description="Helical" evidence="10">
    <location>
        <begin position="101"/>
        <end position="119"/>
    </location>
</feature>
<dbReference type="InterPro" id="IPR007269">
    <property type="entry name" value="ICMT_MeTrfase"/>
</dbReference>
<feature type="transmembrane region" description="Helical" evidence="10">
    <location>
        <begin position="173"/>
        <end position="195"/>
    </location>
</feature>
<dbReference type="OrthoDB" id="422086at2759"/>
<evidence type="ECO:0000256" key="8">
    <source>
        <dbReference type="ARBA" id="ARBA00022989"/>
    </source>
</evidence>
<proteinExistence type="inferred from homology"/>
<accession>A0A9P5L7V3</accession>
<evidence type="ECO:0000256" key="4">
    <source>
        <dbReference type="ARBA" id="ARBA00022603"/>
    </source>
</evidence>
<evidence type="ECO:0000256" key="7">
    <source>
        <dbReference type="ARBA" id="ARBA00022692"/>
    </source>
</evidence>
<feature type="transmembrane region" description="Helical" evidence="10">
    <location>
        <begin position="71"/>
        <end position="95"/>
    </location>
</feature>
<evidence type="ECO:0000256" key="1">
    <source>
        <dbReference type="ARBA" id="ARBA00004141"/>
    </source>
</evidence>
<keyword evidence="10" id="KW-0256">Endoplasmic reticulum</keyword>
<evidence type="ECO:0000256" key="5">
    <source>
        <dbReference type="ARBA" id="ARBA00022679"/>
    </source>
</evidence>
<comment type="caution">
    <text evidence="11">The sequence shown here is derived from an EMBL/GenBank/DDBJ whole genome shotgun (WGS) entry which is preliminary data.</text>
</comment>
<organism evidence="11 12">
    <name type="scientific">Cylindrodendrum hubeiense</name>
    <dbReference type="NCBI Taxonomy" id="595255"/>
    <lineage>
        <taxon>Eukaryota</taxon>
        <taxon>Fungi</taxon>
        <taxon>Dikarya</taxon>
        <taxon>Ascomycota</taxon>
        <taxon>Pezizomycotina</taxon>
        <taxon>Sordariomycetes</taxon>
        <taxon>Hypocreomycetidae</taxon>
        <taxon>Hypocreales</taxon>
        <taxon>Nectriaceae</taxon>
        <taxon>Cylindrodendrum</taxon>
    </lineage>
</organism>
<keyword evidence="9 10" id="KW-0472">Membrane</keyword>
<feature type="transmembrane region" description="Helical" evidence="10">
    <location>
        <begin position="241"/>
        <end position="260"/>
    </location>
</feature>
<name>A0A9P5L7V3_9HYPO</name>
<feature type="transmembrane region" description="Helical" evidence="10">
    <location>
        <begin position="215"/>
        <end position="235"/>
    </location>
</feature>
<comment type="subcellular location">
    <subcellularLocation>
        <location evidence="10">Endoplasmic reticulum membrane</location>
        <topology evidence="10">Multi-pass membrane protein</topology>
    </subcellularLocation>
    <subcellularLocation>
        <location evidence="1">Membrane</location>
        <topology evidence="1">Multi-pass membrane protein</topology>
    </subcellularLocation>
</comment>
<dbReference type="GO" id="GO:0004671">
    <property type="term" value="F:protein C-terminal S-isoprenylcysteine carboxyl O-methyltransferase activity"/>
    <property type="evidence" value="ECO:0007669"/>
    <property type="project" value="UniProtKB-EC"/>
</dbReference>
<comment type="catalytic activity">
    <reaction evidence="10">
        <text>[protein]-C-terminal S-[(2E,6E)-farnesyl]-L-cysteine + S-adenosyl-L-methionine = [protein]-C-terminal S-[(2E,6E)-farnesyl]-L-cysteine methyl ester + S-adenosyl-L-homocysteine</text>
        <dbReference type="Rhea" id="RHEA:21672"/>
        <dbReference type="Rhea" id="RHEA-COMP:12125"/>
        <dbReference type="Rhea" id="RHEA-COMP:12126"/>
        <dbReference type="ChEBI" id="CHEBI:57856"/>
        <dbReference type="ChEBI" id="CHEBI:59789"/>
        <dbReference type="ChEBI" id="CHEBI:90510"/>
        <dbReference type="ChEBI" id="CHEBI:90511"/>
        <dbReference type="EC" id="2.1.1.100"/>
    </reaction>
</comment>
<dbReference type="PROSITE" id="PS51564">
    <property type="entry name" value="SAM_ICMT"/>
    <property type="match status" value="1"/>
</dbReference>
<evidence type="ECO:0000313" key="11">
    <source>
        <dbReference type="EMBL" id="KAF7544704.1"/>
    </source>
</evidence>
<evidence type="ECO:0000313" key="12">
    <source>
        <dbReference type="Proteomes" id="UP000722485"/>
    </source>
</evidence>
<dbReference type="Gene3D" id="1.20.120.1630">
    <property type="match status" value="1"/>
</dbReference>
<dbReference type="GO" id="GO:0005789">
    <property type="term" value="C:endoplasmic reticulum membrane"/>
    <property type="evidence" value="ECO:0007669"/>
    <property type="project" value="UniProtKB-SubCell"/>
</dbReference>
<evidence type="ECO:0000256" key="10">
    <source>
        <dbReference type="RuleBase" id="RU362022"/>
    </source>
</evidence>
<keyword evidence="4 10" id="KW-0489">Methyltransferase</keyword>
<keyword evidence="7 10" id="KW-0812">Transmembrane</keyword>
<comment type="similarity">
    <text evidence="2 10">Belongs to the class VI-like SAM-binding methyltransferase superfamily. Isoprenylcysteine carboxyl methyltransferase family.</text>
</comment>
<protein>
    <recommendedName>
        <fullName evidence="3 10">Protein-S-isoprenylcysteine O-methyltransferase</fullName>
        <ecNumber evidence="3 10">2.1.1.100</ecNumber>
    </recommendedName>
</protein>
<evidence type="ECO:0000256" key="9">
    <source>
        <dbReference type="ARBA" id="ARBA00023136"/>
    </source>
</evidence>
<dbReference type="PANTHER" id="PTHR12714">
    <property type="entry name" value="PROTEIN-S ISOPRENYLCYSTEINE O-METHYLTRANSFERASE"/>
    <property type="match status" value="1"/>
</dbReference>
<dbReference type="Proteomes" id="UP000722485">
    <property type="component" value="Unassembled WGS sequence"/>
</dbReference>
<feature type="transmembrane region" description="Helical" evidence="10">
    <location>
        <begin position="140"/>
        <end position="161"/>
    </location>
</feature>
<dbReference type="EC" id="2.1.1.100" evidence="3 10"/>
<reference evidence="11" key="1">
    <citation type="submission" date="2020-03" db="EMBL/GenBank/DDBJ databases">
        <title>Draft Genome Sequence of Cylindrodendrum hubeiense.</title>
        <authorList>
            <person name="Buettner E."/>
            <person name="Kellner H."/>
        </authorList>
    </citation>
    <scope>NUCLEOTIDE SEQUENCE</scope>
    <source>
        <strain evidence="11">IHI 201604</strain>
    </source>
</reference>
<dbReference type="EMBL" id="JAANBB010000289">
    <property type="protein sequence ID" value="KAF7544704.1"/>
    <property type="molecule type" value="Genomic_DNA"/>
</dbReference>
<dbReference type="Pfam" id="PF04140">
    <property type="entry name" value="ICMT"/>
    <property type="match status" value="1"/>
</dbReference>
<keyword evidence="6 10" id="KW-0949">S-adenosyl-L-methionine</keyword>
<evidence type="ECO:0000256" key="3">
    <source>
        <dbReference type="ARBA" id="ARBA00012151"/>
    </source>
</evidence>
<keyword evidence="12" id="KW-1185">Reference proteome</keyword>